<accession>A0ABV3DBF3</accession>
<reference evidence="1 2" key="1">
    <citation type="submission" date="2024-06" db="EMBL/GenBank/DDBJ databases">
        <title>The Natural Products Discovery Center: Release of the First 8490 Sequenced Strains for Exploring Actinobacteria Biosynthetic Diversity.</title>
        <authorList>
            <person name="Kalkreuter E."/>
            <person name="Kautsar S.A."/>
            <person name="Yang D."/>
            <person name="Bader C.D."/>
            <person name="Teijaro C.N."/>
            <person name="Fluegel L."/>
            <person name="Davis C.M."/>
            <person name="Simpson J.R."/>
            <person name="Lauterbach L."/>
            <person name="Steele A.D."/>
            <person name="Gui C."/>
            <person name="Meng S."/>
            <person name="Li G."/>
            <person name="Viehrig K."/>
            <person name="Ye F."/>
            <person name="Su P."/>
            <person name="Kiefer A.F."/>
            <person name="Nichols A."/>
            <person name="Cepeda A.J."/>
            <person name="Yan W."/>
            <person name="Fan B."/>
            <person name="Jiang Y."/>
            <person name="Adhikari A."/>
            <person name="Zheng C.-J."/>
            <person name="Schuster L."/>
            <person name="Cowan T.M."/>
            <person name="Smanski M.J."/>
            <person name="Chevrette M.G."/>
            <person name="De Carvalho L.P.S."/>
            <person name="Shen B."/>
        </authorList>
    </citation>
    <scope>NUCLEOTIDE SEQUENCE [LARGE SCALE GENOMIC DNA]</scope>
    <source>
        <strain evidence="1 2">NPDC048946</strain>
    </source>
</reference>
<comment type="caution">
    <text evidence="1">The sequence shown here is derived from an EMBL/GenBank/DDBJ whole genome shotgun (WGS) entry which is preliminary data.</text>
</comment>
<dbReference type="RefSeq" id="WP_358349962.1">
    <property type="nucleotide sequence ID" value="NZ_JBEZFP010000010.1"/>
</dbReference>
<name>A0ABV3DBF3_9ACTN</name>
<dbReference type="EMBL" id="JBEZFP010000010">
    <property type="protein sequence ID" value="MEU8133081.1"/>
    <property type="molecule type" value="Genomic_DNA"/>
</dbReference>
<protein>
    <submittedName>
        <fullName evidence="1">DUF6230 family protein</fullName>
    </submittedName>
</protein>
<keyword evidence="2" id="KW-1185">Reference proteome</keyword>
<evidence type="ECO:0000313" key="2">
    <source>
        <dbReference type="Proteomes" id="UP001551482"/>
    </source>
</evidence>
<evidence type="ECO:0000313" key="1">
    <source>
        <dbReference type="EMBL" id="MEU8133081.1"/>
    </source>
</evidence>
<proteinExistence type="predicted"/>
<dbReference type="Proteomes" id="UP001551482">
    <property type="component" value="Unassembled WGS sequence"/>
</dbReference>
<gene>
    <name evidence="1" type="ORF">AB0C36_06190</name>
</gene>
<dbReference type="InterPro" id="IPR046198">
    <property type="entry name" value="DUF6230"/>
</dbReference>
<sequence>MAKSKAGRTRWKRFGVALVPGVVIISGLTAAAANGAVPMSFAISGTAFKVSADKMVAEDVVQYGGLTQKVGPNSKPIILSGFKSATFDKLCQSVRVPLPFSIGGKDAVVMVIKSGSASADDMIADLAQMTGNATFEGVDIGVDAAQTKNADGSLRGPDMGPRPSGGFAQQVDKVTVVNARQTVYAVSAATFRLPDLDIGVNFDNKECF</sequence>
<organism evidence="1 2">
    <name type="scientific">Streptodolium elevatio</name>
    <dbReference type="NCBI Taxonomy" id="3157996"/>
    <lineage>
        <taxon>Bacteria</taxon>
        <taxon>Bacillati</taxon>
        <taxon>Actinomycetota</taxon>
        <taxon>Actinomycetes</taxon>
        <taxon>Kitasatosporales</taxon>
        <taxon>Streptomycetaceae</taxon>
        <taxon>Streptodolium</taxon>
    </lineage>
</organism>
<dbReference type="Pfam" id="PF19741">
    <property type="entry name" value="DUF6230"/>
    <property type="match status" value="1"/>
</dbReference>